<protein>
    <submittedName>
        <fullName evidence="1">Uncharacterized protein</fullName>
    </submittedName>
</protein>
<evidence type="ECO:0000313" key="1">
    <source>
        <dbReference type="EMBL" id="MBC9176757.1"/>
    </source>
</evidence>
<dbReference type="EMBL" id="JACTUZ010000019">
    <property type="protein sequence ID" value="MBC9176757.1"/>
    <property type="molecule type" value="Genomic_DNA"/>
</dbReference>
<keyword evidence="2" id="KW-1185">Reference proteome</keyword>
<comment type="caution">
    <text evidence="1">The sequence shown here is derived from an EMBL/GenBank/DDBJ whole genome shotgun (WGS) entry which is preliminary data.</text>
</comment>
<sequence>MDDALRAALHVEAVPPPVPMSLTPLQARRALRQAGLLAQIETAIAAEGEEAQEEWDYALEIRRDNSTLLTVAAKIGMSDSEIDALFRAAVQV</sequence>
<name>A0ABR7R513_9PROT</name>
<dbReference type="RefSeq" id="WP_187777903.1">
    <property type="nucleotide sequence ID" value="NZ_JACTUZ010000019.1"/>
</dbReference>
<proteinExistence type="predicted"/>
<reference evidence="1 2" key="1">
    <citation type="journal article" date="2009" name="Int. J. Syst. Evol. Microbiol.">
        <title>Transfer of Teichococcus ludipueritiae and Muricoccus roseus to the genus Roseomonas, as Roseomonas ludipueritiae comb. nov. and Roseomonas rosea comb. nov., respectively, and emended description of the genus Roseomonas.</title>
        <authorList>
            <person name="Sanchez-Porro C."/>
            <person name="Gallego V."/>
            <person name="Busse H.J."/>
            <person name="Kampfer P."/>
            <person name="Ventosa A."/>
        </authorList>
    </citation>
    <scope>NUCLEOTIDE SEQUENCE [LARGE SCALE GENOMIC DNA]</scope>
    <source>
        <strain evidence="1 2">DSM 14915</strain>
    </source>
</reference>
<accession>A0ABR7R513</accession>
<organism evidence="1 2">
    <name type="scientific">Pseudoroseomonas ludipueritiae</name>
    <dbReference type="NCBI Taxonomy" id="198093"/>
    <lineage>
        <taxon>Bacteria</taxon>
        <taxon>Pseudomonadati</taxon>
        <taxon>Pseudomonadota</taxon>
        <taxon>Alphaproteobacteria</taxon>
        <taxon>Acetobacterales</taxon>
        <taxon>Acetobacteraceae</taxon>
        <taxon>Pseudoroseomonas</taxon>
    </lineage>
</organism>
<dbReference type="Proteomes" id="UP000603940">
    <property type="component" value="Unassembled WGS sequence"/>
</dbReference>
<evidence type="ECO:0000313" key="2">
    <source>
        <dbReference type="Proteomes" id="UP000603940"/>
    </source>
</evidence>
<gene>
    <name evidence="1" type="ORF">IBL25_07345</name>
</gene>